<organism evidence="6 7">
    <name type="scientific">Lymnaea stagnalis</name>
    <name type="common">Great pond snail</name>
    <name type="synonym">Helix stagnalis</name>
    <dbReference type="NCBI Taxonomy" id="6523"/>
    <lineage>
        <taxon>Eukaryota</taxon>
        <taxon>Metazoa</taxon>
        <taxon>Spiralia</taxon>
        <taxon>Lophotrochozoa</taxon>
        <taxon>Mollusca</taxon>
        <taxon>Gastropoda</taxon>
        <taxon>Heterobranchia</taxon>
        <taxon>Euthyneura</taxon>
        <taxon>Panpulmonata</taxon>
        <taxon>Hygrophila</taxon>
        <taxon>Lymnaeoidea</taxon>
        <taxon>Lymnaeidae</taxon>
        <taxon>Lymnaea</taxon>
    </lineage>
</organism>
<dbReference type="InterPro" id="IPR050598">
    <property type="entry name" value="AminoAcid_Transporter"/>
</dbReference>
<feature type="transmembrane region" description="Helical" evidence="5">
    <location>
        <begin position="203"/>
        <end position="228"/>
    </location>
</feature>
<dbReference type="AlphaFoldDB" id="A0AAV2I356"/>
<keyword evidence="3 5" id="KW-1133">Transmembrane helix</keyword>
<keyword evidence="4 5" id="KW-0472">Membrane</keyword>
<reference evidence="6 7" key="1">
    <citation type="submission" date="2024-04" db="EMBL/GenBank/DDBJ databases">
        <authorList>
            <consortium name="Genoscope - CEA"/>
            <person name="William W."/>
        </authorList>
    </citation>
    <scope>NUCLEOTIDE SEQUENCE [LARGE SCALE GENOMIC DNA]</scope>
</reference>
<dbReference type="PANTHER" id="PTHR11785">
    <property type="entry name" value="AMINO ACID TRANSPORTER"/>
    <property type="match status" value="1"/>
</dbReference>
<evidence type="ECO:0000256" key="2">
    <source>
        <dbReference type="ARBA" id="ARBA00022692"/>
    </source>
</evidence>
<proteinExistence type="predicted"/>
<accession>A0AAV2I356</accession>
<dbReference type="InterPro" id="IPR002293">
    <property type="entry name" value="AA/rel_permease1"/>
</dbReference>
<dbReference type="Gene3D" id="1.20.1740.10">
    <property type="entry name" value="Amino acid/polyamine transporter I"/>
    <property type="match status" value="1"/>
</dbReference>
<dbReference type="GO" id="GO:0015179">
    <property type="term" value="F:L-amino acid transmembrane transporter activity"/>
    <property type="evidence" value="ECO:0007669"/>
    <property type="project" value="TreeGrafter"/>
</dbReference>
<comment type="caution">
    <text evidence="6">The sequence shown here is derived from an EMBL/GenBank/DDBJ whole genome shotgun (WGS) entry which is preliminary data.</text>
</comment>
<dbReference type="Proteomes" id="UP001497497">
    <property type="component" value="Unassembled WGS sequence"/>
</dbReference>
<feature type="transmembrane region" description="Helical" evidence="5">
    <location>
        <begin position="134"/>
        <end position="151"/>
    </location>
</feature>
<comment type="subcellular location">
    <subcellularLocation>
        <location evidence="1">Membrane</location>
        <topology evidence="1">Multi-pass membrane protein</topology>
    </subcellularLocation>
</comment>
<dbReference type="PANTHER" id="PTHR11785:SF375">
    <property type="entry name" value="AMINO ACID TRANSPORTER"/>
    <property type="match status" value="1"/>
</dbReference>
<evidence type="ECO:0000313" key="6">
    <source>
        <dbReference type="EMBL" id="CAL1541083.1"/>
    </source>
</evidence>
<dbReference type="PIRSF" id="PIRSF006060">
    <property type="entry name" value="AA_transporter"/>
    <property type="match status" value="1"/>
</dbReference>
<evidence type="ECO:0000313" key="7">
    <source>
        <dbReference type="Proteomes" id="UP001497497"/>
    </source>
</evidence>
<evidence type="ECO:0008006" key="8">
    <source>
        <dbReference type="Google" id="ProtNLM"/>
    </source>
</evidence>
<keyword evidence="7" id="KW-1185">Reference proteome</keyword>
<feature type="transmembrane region" description="Helical" evidence="5">
    <location>
        <begin position="12"/>
        <end position="35"/>
    </location>
</feature>
<evidence type="ECO:0000256" key="4">
    <source>
        <dbReference type="ARBA" id="ARBA00023136"/>
    </source>
</evidence>
<keyword evidence="2 5" id="KW-0812">Transmembrane</keyword>
<feature type="transmembrane region" description="Helical" evidence="5">
    <location>
        <begin position="341"/>
        <end position="367"/>
    </location>
</feature>
<dbReference type="GO" id="GO:0016020">
    <property type="term" value="C:membrane"/>
    <property type="evidence" value="ECO:0007669"/>
    <property type="project" value="UniProtKB-SubCell"/>
</dbReference>
<protein>
    <recommendedName>
        <fullName evidence="8">Amino acid permease</fullName>
    </recommendedName>
</protein>
<feature type="transmembrane region" description="Helical" evidence="5">
    <location>
        <begin position="47"/>
        <end position="74"/>
    </location>
</feature>
<gene>
    <name evidence="6" type="ORF">GSLYS_00014725001</name>
</gene>
<feature type="transmembrane region" description="Helical" evidence="5">
    <location>
        <begin position="163"/>
        <end position="183"/>
    </location>
</feature>
<feature type="transmembrane region" description="Helical" evidence="5">
    <location>
        <begin position="240"/>
        <end position="262"/>
    </location>
</feature>
<feature type="transmembrane region" description="Helical" evidence="5">
    <location>
        <begin position="282"/>
        <end position="308"/>
    </location>
</feature>
<evidence type="ECO:0000256" key="1">
    <source>
        <dbReference type="ARBA" id="ARBA00004141"/>
    </source>
</evidence>
<dbReference type="Pfam" id="PF13520">
    <property type="entry name" value="AA_permease_2"/>
    <property type="match status" value="1"/>
</dbReference>
<evidence type="ECO:0000256" key="3">
    <source>
        <dbReference type="ARBA" id="ARBA00022989"/>
    </source>
</evidence>
<feature type="transmembrane region" description="Helical" evidence="5">
    <location>
        <begin position="95"/>
        <end position="114"/>
    </location>
</feature>
<evidence type="ECO:0000256" key="5">
    <source>
        <dbReference type="SAM" id="Phobius"/>
    </source>
</evidence>
<name>A0AAV2I356_LYMST</name>
<sequence length="368" mass="40032">MENKSVKVELKRTITFFGIVDILIANIGGTGIFIAPTTILSFSGSPGLAMIMWTVGGLMQASMALCVMEVALMFNKAGGPYFFIYQTFGDLPGFVFMWGYLIFIAAPSWALGAYTTSLYSLTLVFKDCPPPDGAVKLLAAWIMISVIAINCTHMKVITLIQKFLTSCKVIALVIIIILGLIHVPTDIGQEHMSHFMDGTSSQVGQIALALFAAFYGFGGWPIITILTEEVKQPEKNLPRGLAFSFVVLITAMVATNFAYYTVLSKEEALRSDAVAMLFGQMIHPAMPVVISILVCLCSIGTLNVLILGQPRMIFAAGRNRHMPKIMTMLHKKFHTPWPATFTLGFLGILMLFSGSVMSLVAAISLYAG</sequence>
<dbReference type="EMBL" id="CAXITT010000413">
    <property type="protein sequence ID" value="CAL1541083.1"/>
    <property type="molecule type" value="Genomic_DNA"/>
</dbReference>